<dbReference type="Proteomes" id="UP001480595">
    <property type="component" value="Unassembled WGS sequence"/>
</dbReference>
<protein>
    <submittedName>
        <fullName evidence="1">Uncharacterized protein</fullName>
    </submittedName>
</protein>
<proteinExistence type="predicted"/>
<gene>
    <name evidence="1" type="ORF">PG994_011089</name>
</gene>
<organism evidence="1 2">
    <name type="scientific">Apiospora phragmitis</name>
    <dbReference type="NCBI Taxonomy" id="2905665"/>
    <lineage>
        <taxon>Eukaryota</taxon>
        <taxon>Fungi</taxon>
        <taxon>Dikarya</taxon>
        <taxon>Ascomycota</taxon>
        <taxon>Pezizomycotina</taxon>
        <taxon>Sordariomycetes</taxon>
        <taxon>Xylariomycetidae</taxon>
        <taxon>Amphisphaeriales</taxon>
        <taxon>Apiosporaceae</taxon>
        <taxon>Apiospora</taxon>
    </lineage>
</organism>
<keyword evidence="2" id="KW-1185">Reference proteome</keyword>
<dbReference type="EMBL" id="JAQQWL010000011">
    <property type="protein sequence ID" value="KAK8049359.1"/>
    <property type="molecule type" value="Genomic_DNA"/>
</dbReference>
<evidence type="ECO:0000313" key="1">
    <source>
        <dbReference type="EMBL" id="KAK8049359.1"/>
    </source>
</evidence>
<name>A0ABR1TRX1_9PEZI</name>
<comment type="caution">
    <text evidence="1">The sequence shown here is derived from an EMBL/GenBank/DDBJ whole genome shotgun (WGS) entry which is preliminary data.</text>
</comment>
<dbReference type="RefSeq" id="XP_066711608.1">
    <property type="nucleotide sequence ID" value="XM_066862498.1"/>
</dbReference>
<dbReference type="GeneID" id="92095561"/>
<accession>A0ABR1TRX1</accession>
<sequence>MLNVEGVGYAPNHRPPFEGLGDEFRDLARLVAGDWIAFVNSGDPNRWAGRENAARTLGGGGKKVPEWPVYSRTTGGLGHAQNFVYDANITSSVEDDTWRKVGMELIQAGQL</sequence>
<reference evidence="1 2" key="1">
    <citation type="submission" date="2023-01" db="EMBL/GenBank/DDBJ databases">
        <title>Analysis of 21 Apiospora genomes using comparative genomics revels a genus with tremendous synthesis potential of carbohydrate active enzymes and secondary metabolites.</title>
        <authorList>
            <person name="Sorensen T."/>
        </authorList>
    </citation>
    <scope>NUCLEOTIDE SEQUENCE [LARGE SCALE GENOMIC DNA]</scope>
    <source>
        <strain evidence="1 2">CBS 135458</strain>
    </source>
</reference>
<evidence type="ECO:0000313" key="2">
    <source>
        <dbReference type="Proteomes" id="UP001480595"/>
    </source>
</evidence>